<organism evidence="2 3">
    <name type="scientific">Sporothrix epigloea</name>
    <dbReference type="NCBI Taxonomy" id="1892477"/>
    <lineage>
        <taxon>Eukaryota</taxon>
        <taxon>Fungi</taxon>
        <taxon>Dikarya</taxon>
        <taxon>Ascomycota</taxon>
        <taxon>Pezizomycotina</taxon>
        <taxon>Sordariomycetes</taxon>
        <taxon>Sordariomycetidae</taxon>
        <taxon>Ophiostomatales</taxon>
        <taxon>Ophiostomataceae</taxon>
        <taxon>Sporothrix</taxon>
    </lineage>
</organism>
<evidence type="ECO:0000256" key="1">
    <source>
        <dbReference type="SAM" id="MobiDB-lite"/>
    </source>
</evidence>
<comment type="caution">
    <text evidence="2">The sequence shown here is derived from an EMBL/GenBank/DDBJ whole genome shotgun (WGS) entry which is preliminary data.</text>
</comment>
<feature type="region of interest" description="Disordered" evidence="1">
    <location>
        <begin position="14"/>
        <end position="38"/>
    </location>
</feature>
<protein>
    <submittedName>
        <fullName evidence="2">Uncharacterized protein</fullName>
    </submittedName>
</protein>
<gene>
    <name evidence="2" type="ORF">SEPCBS119000_005592</name>
</gene>
<accession>A0ABP0DYE3</accession>
<sequence>MPYMISYHRPLRASSSSLSNHDDSITPVEEQDNQSEVELHEKHMTQTTAVAAPRTADDPFDDARLWQRMLALQRRYHCYKSARMSAAIQDAQVEAVVPPRACMDLLNDSMATAWLCEEARAEAAALYTLVPDGIRSRTGSYGDIYEGENPFSSAPMTVSLSNTASDASRLSVAAPSSWSWRPERLLRRRRDSRSYEE</sequence>
<evidence type="ECO:0000313" key="3">
    <source>
        <dbReference type="Proteomes" id="UP001642502"/>
    </source>
</evidence>
<dbReference type="EMBL" id="CAWUON010000109">
    <property type="protein sequence ID" value="CAK7273318.1"/>
    <property type="molecule type" value="Genomic_DNA"/>
</dbReference>
<keyword evidence="3" id="KW-1185">Reference proteome</keyword>
<reference evidence="2 3" key="1">
    <citation type="submission" date="2024-01" db="EMBL/GenBank/DDBJ databases">
        <authorList>
            <person name="Allen C."/>
            <person name="Tagirdzhanova G."/>
        </authorList>
    </citation>
    <scope>NUCLEOTIDE SEQUENCE [LARGE SCALE GENOMIC DNA]</scope>
    <source>
        <strain evidence="2 3">CBS 119000</strain>
    </source>
</reference>
<name>A0ABP0DYE3_9PEZI</name>
<evidence type="ECO:0000313" key="2">
    <source>
        <dbReference type="EMBL" id="CAK7273318.1"/>
    </source>
</evidence>
<dbReference type="Proteomes" id="UP001642502">
    <property type="component" value="Unassembled WGS sequence"/>
</dbReference>
<proteinExistence type="predicted"/>